<evidence type="ECO:0000256" key="5">
    <source>
        <dbReference type="SAM" id="SignalP"/>
    </source>
</evidence>
<protein>
    <submittedName>
        <fullName evidence="7">Patatin</fullName>
    </submittedName>
</protein>
<evidence type="ECO:0000256" key="2">
    <source>
        <dbReference type="ARBA" id="ARBA00022963"/>
    </source>
</evidence>
<evidence type="ECO:0000256" key="4">
    <source>
        <dbReference type="PROSITE-ProRule" id="PRU01161"/>
    </source>
</evidence>
<evidence type="ECO:0000259" key="6">
    <source>
        <dbReference type="PROSITE" id="PS51635"/>
    </source>
</evidence>
<dbReference type="PANTHER" id="PTHR14226">
    <property type="entry name" value="NEUROPATHY TARGET ESTERASE/SWISS CHEESE D.MELANOGASTER"/>
    <property type="match status" value="1"/>
</dbReference>
<dbReference type="InterPro" id="IPR002641">
    <property type="entry name" value="PNPLA_dom"/>
</dbReference>
<keyword evidence="2 4" id="KW-0442">Lipid degradation</keyword>
<dbReference type="OrthoDB" id="9770965at2"/>
<dbReference type="GO" id="GO:0019867">
    <property type="term" value="C:outer membrane"/>
    <property type="evidence" value="ECO:0007669"/>
    <property type="project" value="InterPro"/>
</dbReference>
<dbReference type="AlphaFoldDB" id="A0A3E1QA82"/>
<gene>
    <name evidence="7" type="ORF">DZ858_02890</name>
</gene>
<feature type="domain" description="PNPLA" evidence="6">
    <location>
        <begin position="31"/>
        <end position="221"/>
    </location>
</feature>
<evidence type="ECO:0000313" key="7">
    <source>
        <dbReference type="EMBL" id="RFN59042.1"/>
    </source>
</evidence>
<comment type="caution">
    <text evidence="7">The sequence shown here is derived from an EMBL/GenBank/DDBJ whole genome shotgun (WGS) entry which is preliminary data.</text>
</comment>
<keyword evidence="3 4" id="KW-0443">Lipid metabolism</keyword>
<feature type="chain" id="PRO_5017773073" evidence="5">
    <location>
        <begin position="19"/>
        <end position="745"/>
    </location>
</feature>
<feature type="active site" description="Proton acceptor" evidence="4">
    <location>
        <position position="208"/>
    </location>
</feature>
<feature type="short sequence motif" description="GXSXG" evidence="4">
    <location>
        <begin position="62"/>
        <end position="66"/>
    </location>
</feature>
<dbReference type="RefSeq" id="WP_117158040.1">
    <property type="nucleotide sequence ID" value="NZ_QVID01000001.1"/>
</dbReference>
<organism evidence="7 8">
    <name type="scientific">Marixanthomonas ophiurae</name>
    <dbReference type="NCBI Taxonomy" id="387659"/>
    <lineage>
        <taxon>Bacteria</taxon>
        <taxon>Pseudomonadati</taxon>
        <taxon>Bacteroidota</taxon>
        <taxon>Flavobacteriia</taxon>
        <taxon>Flavobacteriales</taxon>
        <taxon>Flavobacteriaceae</taxon>
        <taxon>Marixanthomonas</taxon>
    </lineage>
</organism>
<dbReference type="SUPFAM" id="SSF52151">
    <property type="entry name" value="FabD/lysophospholipase-like"/>
    <property type="match status" value="1"/>
</dbReference>
<evidence type="ECO:0000256" key="1">
    <source>
        <dbReference type="ARBA" id="ARBA00022801"/>
    </source>
</evidence>
<dbReference type="InterPro" id="IPR050301">
    <property type="entry name" value="NTE"/>
</dbReference>
<dbReference type="Gene3D" id="3.40.1090.10">
    <property type="entry name" value="Cytosolic phospholipase A2 catalytic domain"/>
    <property type="match status" value="2"/>
</dbReference>
<dbReference type="InterPro" id="IPR043864">
    <property type="entry name" value="Omp85-like_dom"/>
</dbReference>
<feature type="active site" description="Nucleophile" evidence="4">
    <location>
        <position position="64"/>
    </location>
</feature>
<accession>A0A3E1QA82</accession>
<dbReference type="GO" id="GO:0016042">
    <property type="term" value="P:lipid catabolic process"/>
    <property type="evidence" value="ECO:0007669"/>
    <property type="project" value="UniProtKB-UniRule"/>
</dbReference>
<dbReference type="GO" id="GO:0016787">
    <property type="term" value="F:hydrolase activity"/>
    <property type="evidence" value="ECO:0007669"/>
    <property type="project" value="UniProtKB-UniRule"/>
</dbReference>
<keyword evidence="5" id="KW-0732">Signal</keyword>
<evidence type="ECO:0000313" key="8">
    <source>
        <dbReference type="Proteomes" id="UP000261082"/>
    </source>
</evidence>
<dbReference type="EMBL" id="QVID01000001">
    <property type="protein sequence ID" value="RFN59042.1"/>
    <property type="molecule type" value="Genomic_DNA"/>
</dbReference>
<dbReference type="InterPro" id="IPR016035">
    <property type="entry name" value="Acyl_Trfase/lysoPLipase"/>
</dbReference>
<keyword evidence="8" id="KW-1185">Reference proteome</keyword>
<proteinExistence type="predicted"/>
<dbReference type="CDD" id="cd07205">
    <property type="entry name" value="Pat_PNPLA6_PNPLA7_NTE1_like"/>
    <property type="match status" value="1"/>
</dbReference>
<feature type="signal peptide" evidence="5">
    <location>
        <begin position="1"/>
        <end position="18"/>
    </location>
</feature>
<reference evidence="7 8" key="1">
    <citation type="journal article" date="2007" name="Int. J. Syst. Evol. Microbiol.">
        <title>Marixanthomonas ophiurae gen. nov., sp. nov., a marine bacterium of the family Flavobacteriaceae isolated from a deep-sea brittle star.</title>
        <authorList>
            <person name="Romanenko L.A."/>
            <person name="Uchino M."/>
            <person name="Frolova G.M."/>
            <person name="Mikhailov V.V."/>
        </authorList>
    </citation>
    <scope>NUCLEOTIDE SEQUENCE [LARGE SCALE GENOMIC DNA]</scope>
    <source>
        <strain evidence="7 8">KMM 3046</strain>
    </source>
</reference>
<dbReference type="Pfam" id="PF19143">
    <property type="entry name" value="Omp85_2"/>
    <property type="match status" value="1"/>
</dbReference>
<dbReference type="Proteomes" id="UP000261082">
    <property type="component" value="Unassembled WGS sequence"/>
</dbReference>
<name>A0A3E1QA82_9FLAO</name>
<dbReference type="PANTHER" id="PTHR14226:SF76">
    <property type="entry name" value="NTE FAMILY PROTEIN RSSA"/>
    <property type="match status" value="1"/>
</dbReference>
<dbReference type="Pfam" id="PF01734">
    <property type="entry name" value="Patatin"/>
    <property type="match status" value="1"/>
</dbReference>
<dbReference type="Gene3D" id="3.10.20.310">
    <property type="entry name" value="membrane protein fhac"/>
    <property type="match status" value="1"/>
</dbReference>
<feature type="short sequence motif" description="GXGXXG" evidence="4">
    <location>
        <begin position="35"/>
        <end position="40"/>
    </location>
</feature>
<evidence type="ECO:0000256" key="3">
    <source>
        <dbReference type="ARBA" id="ARBA00023098"/>
    </source>
</evidence>
<sequence>MKQILIILCMLLSGILFSQEKENQEDLKVGVVLSGGGAKGLAHIGALKVIEEAGIRVDYIGGTSMGAIVGALYASGYSAKQLDSIFNMVDFNTLIQDDIPRSAKTFYEKDESEKYAISLPFDDFKVGFPSGLSKGQNVYNLLSKLTLHVSDIEDFSKLPIPFFCVATNVETGKEVLLDKGYLPRAITASGALPSLFSPVIINDTVMVDGGVVNNYPVDEVRNKGADIVIGVDVQDSLKGRKMLKSAFDVLVQINNYRTIEDMAEKRGRTDIYINPNIKDFSVVSFNDGKKIIESGEIEANRLRDQLDSVASRQKTHKKQKVDFFSKNSIFIQSVSIKGNENYTRAYVLGKLKLKVPAKISYDRFNEGVNNLSATGNFQDINYRLETNEDNTYDLIFNLRENESKMLMRLGAHYDDLYGTAALMNVTRKRIFTNNDIASLDFVVGDNIRYDFNYYIDKGFYWSIGLNSQYTFFDKDVDIDFLSPELPPEENSQINKLELEYSDLTNRIFVETLFRRSFLLGAGIEHKWLRYLSETIGIDEDGIPRTVFESTNYFSTYGYLRYDTFNNSFFPNDGFYFNGDFHLYILGEGRNTGFDQFSIAQAKVGYAQSFSSKLSAVITTEGGFKIGDDSTHSLDFFLGGYGYRPINNIKQFYGYEGLSLRGDTYLKSSLTLDYEFFRKNHINIAVNIANVGDDLLTDGKWIDGIDYSGFALGYGMETFLGPLEVKWAFSPERDESEWHIAAGFRF</sequence>
<dbReference type="PROSITE" id="PS51635">
    <property type="entry name" value="PNPLA"/>
    <property type="match status" value="1"/>
</dbReference>
<feature type="short sequence motif" description="DGA/G" evidence="4">
    <location>
        <begin position="208"/>
        <end position="210"/>
    </location>
</feature>
<keyword evidence="1 4" id="KW-0378">Hydrolase</keyword>